<organism evidence="1">
    <name type="scientific">Brachypodium distachyon</name>
    <name type="common">Purple false brome</name>
    <name type="synonym">Trachynia distachya</name>
    <dbReference type="NCBI Taxonomy" id="15368"/>
    <lineage>
        <taxon>Eukaryota</taxon>
        <taxon>Viridiplantae</taxon>
        <taxon>Streptophyta</taxon>
        <taxon>Embryophyta</taxon>
        <taxon>Tracheophyta</taxon>
        <taxon>Spermatophyta</taxon>
        <taxon>Magnoliopsida</taxon>
        <taxon>Liliopsida</taxon>
        <taxon>Poales</taxon>
        <taxon>Poaceae</taxon>
        <taxon>BOP clade</taxon>
        <taxon>Pooideae</taxon>
        <taxon>Stipodae</taxon>
        <taxon>Brachypodieae</taxon>
        <taxon>Brachypodium</taxon>
    </lineage>
</organism>
<dbReference type="EnsemblPlants" id="PNT66923">
    <property type="protein sequence ID" value="PNT66923"/>
    <property type="gene ID" value="BRADI_3g18583v3"/>
</dbReference>
<dbReference type="Gramene" id="PNT66928">
    <property type="protein sequence ID" value="PNT66928"/>
    <property type="gene ID" value="BRADI_3g18583v3"/>
</dbReference>
<keyword evidence="3" id="KW-1185">Reference proteome</keyword>
<name>A0A2K2CY19_BRADI</name>
<evidence type="ECO:0000313" key="3">
    <source>
        <dbReference type="Proteomes" id="UP000008810"/>
    </source>
</evidence>
<evidence type="ECO:0000313" key="2">
    <source>
        <dbReference type="EnsemblPlants" id="PNT66921"/>
    </source>
</evidence>
<sequence length="74" mass="7710">MGKPSPPPGRWRPAGVARRARAWAAPARRRMCSCGPARGGGARGGGGRIGVNKPCPIEALYTAPCKICCKPVQI</sequence>
<reference evidence="1" key="2">
    <citation type="submission" date="2017-06" db="EMBL/GenBank/DDBJ databases">
        <title>WGS assembly of Brachypodium distachyon.</title>
        <authorList>
            <consortium name="The International Brachypodium Initiative"/>
            <person name="Lucas S."/>
            <person name="Harmon-Smith M."/>
            <person name="Lail K."/>
            <person name="Tice H."/>
            <person name="Grimwood J."/>
            <person name="Bruce D."/>
            <person name="Barry K."/>
            <person name="Shu S."/>
            <person name="Lindquist E."/>
            <person name="Wang M."/>
            <person name="Pitluck S."/>
            <person name="Vogel J.P."/>
            <person name="Garvin D.F."/>
            <person name="Mockler T.C."/>
            <person name="Schmutz J."/>
            <person name="Rokhsar D."/>
            <person name="Bevan M.W."/>
        </authorList>
    </citation>
    <scope>NUCLEOTIDE SEQUENCE</scope>
    <source>
        <strain evidence="1">Bd21</strain>
    </source>
</reference>
<dbReference type="Gramene" id="PNT66921">
    <property type="protein sequence ID" value="PNT66921"/>
    <property type="gene ID" value="BRADI_3g18583v3"/>
</dbReference>
<dbReference type="EnsemblPlants" id="PNT66927">
    <property type="protein sequence ID" value="PNT66927"/>
    <property type="gene ID" value="BRADI_3g18583v3"/>
</dbReference>
<dbReference type="EMBL" id="CM000882">
    <property type="protein sequence ID" value="PNT66921.1"/>
    <property type="molecule type" value="Genomic_DNA"/>
</dbReference>
<proteinExistence type="predicted"/>
<reference evidence="1 2" key="1">
    <citation type="journal article" date="2010" name="Nature">
        <title>Genome sequencing and analysis of the model grass Brachypodium distachyon.</title>
        <authorList>
            <consortium name="International Brachypodium Initiative"/>
        </authorList>
    </citation>
    <scope>NUCLEOTIDE SEQUENCE [LARGE SCALE GENOMIC DNA]</scope>
    <source>
        <strain evidence="1 2">Bd21</strain>
    </source>
</reference>
<accession>A0A2K2CY19</accession>
<dbReference type="Proteomes" id="UP000008810">
    <property type="component" value="Chromosome 3"/>
</dbReference>
<dbReference type="EMBL" id="CM000882">
    <property type="protein sequence ID" value="PNT66927.1"/>
    <property type="molecule type" value="Genomic_DNA"/>
</dbReference>
<gene>
    <name evidence="1" type="ORF">BRADI_3g18583v3</name>
</gene>
<dbReference type="Gramene" id="PNT66923">
    <property type="protein sequence ID" value="PNT66923"/>
    <property type="gene ID" value="BRADI_3g18583v3"/>
</dbReference>
<reference evidence="2" key="3">
    <citation type="submission" date="2018-08" db="UniProtKB">
        <authorList>
            <consortium name="EnsemblPlants"/>
        </authorList>
    </citation>
    <scope>IDENTIFICATION</scope>
    <source>
        <strain evidence="2">cv. Bd21</strain>
    </source>
</reference>
<dbReference type="EMBL" id="CM000882">
    <property type="protein sequence ID" value="PNT66923.1"/>
    <property type="molecule type" value="Genomic_DNA"/>
</dbReference>
<dbReference type="EnsemblPlants" id="PNT66921">
    <property type="protein sequence ID" value="PNT66921"/>
    <property type="gene ID" value="BRADI_3g18583v3"/>
</dbReference>
<evidence type="ECO:0000313" key="1">
    <source>
        <dbReference type="EMBL" id="PNT66928.1"/>
    </source>
</evidence>
<protein>
    <submittedName>
        <fullName evidence="1 2">Uncharacterized protein</fullName>
    </submittedName>
</protein>
<dbReference type="Gramene" id="PNT66927">
    <property type="protein sequence ID" value="PNT66927"/>
    <property type="gene ID" value="BRADI_3g18583v3"/>
</dbReference>
<dbReference type="EMBL" id="CM000882">
    <property type="protein sequence ID" value="PNT66928.1"/>
    <property type="molecule type" value="Genomic_DNA"/>
</dbReference>
<dbReference type="AlphaFoldDB" id="A0A2K2CY19"/>
<dbReference type="EnsemblPlants" id="PNT66928">
    <property type="protein sequence ID" value="PNT66928"/>
    <property type="gene ID" value="BRADI_3g18583v3"/>
</dbReference>